<sequence>MSSVNEVYNMMSNTKDLCIPILTFLDLDSLEAVAASCKFFNSIVDELWEDIYNSCQCFSTESLESKDDFRKAVEYNQRLTRYSSTFTGPWIDNDRYFTNKEYMRGKKKAHNLLLKNVWWLEISSDTELEKGKYMGTWNLKAGKQFNLIGFLIVVRCGDNVIYKHATGSDYEIPNEITFGPFTIDEPSMRITTKIMNTETTRKHDIEFKDLVYKKT</sequence>
<keyword evidence="2" id="KW-1185">Reference proteome</keyword>
<dbReference type="EMBL" id="JAOPGA020001202">
    <property type="protein sequence ID" value="KAL0486132.1"/>
    <property type="molecule type" value="Genomic_DNA"/>
</dbReference>
<name>A0AAW2ZA35_9EUKA</name>
<dbReference type="AlphaFoldDB" id="A0AAW2ZA35"/>
<evidence type="ECO:0008006" key="3">
    <source>
        <dbReference type="Google" id="ProtNLM"/>
    </source>
</evidence>
<evidence type="ECO:0000313" key="2">
    <source>
        <dbReference type="Proteomes" id="UP001431209"/>
    </source>
</evidence>
<comment type="caution">
    <text evidence="1">The sequence shown here is derived from an EMBL/GenBank/DDBJ whole genome shotgun (WGS) entry which is preliminary data.</text>
</comment>
<protein>
    <recommendedName>
        <fullName evidence="3">F-box domain-containing protein</fullName>
    </recommendedName>
</protein>
<dbReference type="Proteomes" id="UP001431209">
    <property type="component" value="Unassembled WGS sequence"/>
</dbReference>
<proteinExistence type="predicted"/>
<organism evidence="1 2">
    <name type="scientific">Acrasis kona</name>
    <dbReference type="NCBI Taxonomy" id="1008807"/>
    <lineage>
        <taxon>Eukaryota</taxon>
        <taxon>Discoba</taxon>
        <taxon>Heterolobosea</taxon>
        <taxon>Tetramitia</taxon>
        <taxon>Eutetramitia</taxon>
        <taxon>Acrasidae</taxon>
        <taxon>Acrasis</taxon>
    </lineage>
</organism>
<gene>
    <name evidence="1" type="ORF">AKO1_001757</name>
</gene>
<reference evidence="1 2" key="1">
    <citation type="submission" date="2024-03" db="EMBL/GenBank/DDBJ databases">
        <title>The Acrasis kona genome and developmental transcriptomes reveal deep origins of eukaryotic multicellular pathways.</title>
        <authorList>
            <person name="Sheikh S."/>
            <person name="Fu C.-J."/>
            <person name="Brown M.W."/>
            <person name="Baldauf S.L."/>
        </authorList>
    </citation>
    <scope>NUCLEOTIDE SEQUENCE [LARGE SCALE GENOMIC DNA]</scope>
    <source>
        <strain evidence="1 2">ATCC MYA-3509</strain>
    </source>
</reference>
<evidence type="ECO:0000313" key="1">
    <source>
        <dbReference type="EMBL" id="KAL0486132.1"/>
    </source>
</evidence>
<accession>A0AAW2ZA35</accession>